<dbReference type="Pfam" id="PF20398">
    <property type="entry name" value="DUF6691"/>
    <property type="match status" value="1"/>
</dbReference>
<gene>
    <name evidence="2" type="ORF">SAMN04489796_104212</name>
</gene>
<name>A0A1G8FC31_9FLAO</name>
<dbReference type="STRING" id="262004.SAMN04489796_104212"/>
<feature type="transmembrane region" description="Helical" evidence="1">
    <location>
        <begin position="105"/>
        <end position="132"/>
    </location>
</feature>
<feature type="transmembrane region" description="Helical" evidence="1">
    <location>
        <begin position="39"/>
        <end position="58"/>
    </location>
</feature>
<evidence type="ECO:0000313" key="2">
    <source>
        <dbReference type="EMBL" id="SDH79696.1"/>
    </source>
</evidence>
<dbReference type="RefSeq" id="WP_092468381.1">
    <property type="nucleotide sequence ID" value="NZ_FNCZ01000004.1"/>
</dbReference>
<dbReference type="OrthoDB" id="9790409at2"/>
<keyword evidence="1" id="KW-1133">Transmembrane helix</keyword>
<sequence length="138" mass="15133">MGKYIKFFVVGIFFGIVLVKSEAVSWYRIFEMFKFQSFHMYGIIGTAVGTGVILLLISKQKKIQTTEGTTLRVPLKDRGFTRYILGGTIFGLGWALSGACPGPMYILIGTGAFSIIIVIAAALLGTFVYGLLKDKLPH</sequence>
<proteinExistence type="predicted"/>
<dbReference type="EMBL" id="FNCZ01000004">
    <property type="protein sequence ID" value="SDH79696.1"/>
    <property type="molecule type" value="Genomic_DNA"/>
</dbReference>
<keyword evidence="1" id="KW-0812">Transmembrane</keyword>
<feature type="transmembrane region" description="Helical" evidence="1">
    <location>
        <begin position="79"/>
        <end position="99"/>
    </location>
</feature>
<dbReference type="AlphaFoldDB" id="A0A1G8FC31"/>
<keyword evidence="1" id="KW-0472">Membrane</keyword>
<evidence type="ECO:0000313" key="3">
    <source>
        <dbReference type="Proteomes" id="UP000199492"/>
    </source>
</evidence>
<organism evidence="2 3">
    <name type="scientific">Winogradskyella thalassocola</name>
    <dbReference type="NCBI Taxonomy" id="262004"/>
    <lineage>
        <taxon>Bacteria</taxon>
        <taxon>Pseudomonadati</taxon>
        <taxon>Bacteroidota</taxon>
        <taxon>Flavobacteriia</taxon>
        <taxon>Flavobacteriales</taxon>
        <taxon>Flavobacteriaceae</taxon>
        <taxon>Winogradskyella</taxon>
    </lineage>
</organism>
<keyword evidence="3" id="KW-1185">Reference proteome</keyword>
<protein>
    <submittedName>
        <fullName evidence="2">Uncharacterized protein</fullName>
    </submittedName>
</protein>
<reference evidence="3" key="1">
    <citation type="submission" date="2016-10" db="EMBL/GenBank/DDBJ databases">
        <authorList>
            <person name="Varghese N."/>
            <person name="Submissions S."/>
        </authorList>
    </citation>
    <scope>NUCLEOTIDE SEQUENCE [LARGE SCALE GENOMIC DNA]</scope>
    <source>
        <strain evidence="3">DSM 15363</strain>
    </source>
</reference>
<dbReference type="InterPro" id="IPR046513">
    <property type="entry name" value="DUF6691"/>
</dbReference>
<evidence type="ECO:0000256" key="1">
    <source>
        <dbReference type="SAM" id="Phobius"/>
    </source>
</evidence>
<accession>A0A1G8FC31</accession>
<dbReference type="Proteomes" id="UP000199492">
    <property type="component" value="Unassembled WGS sequence"/>
</dbReference>